<dbReference type="PROSITE" id="PS01056">
    <property type="entry name" value="DNA_LIGASE_N2"/>
    <property type="match status" value="1"/>
</dbReference>
<feature type="compositionally biased region" description="Basic and acidic residues" evidence="13">
    <location>
        <begin position="11"/>
        <end position="24"/>
    </location>
</feature>
<evidence type="ECO:0000256" key="12">
    <source>
        <dbReference type="ARBA" id="ARBA00034005"/>
    </source>
</evidence>
<dbReference type="GO" id="GO:0046872">
    <property type="term" value="F:metal ion binding"/>
    <property type="evidence" value="ECO:0007669"/>
    <property type="project" value="UniProtKB-KW"/>
</dbReference>
<dbReference type="InterPro" id="IPR004150">
    <property type="entry name" value="NAD_DNA_ligase_OB"/>
</dbReference>
<sequence length="787" mass="84556">MTRSGRSLGVSERRLVVSDEDSTRTPEPMSDSAALPEIRERWSALVSAINEARAAYYQRDAPTISDDEYDRLFREIVELETSWPELQSGESPTASVGGDVAAMFAPVQHLQRMFSLDNVFSQDELSEWLQRVEKALDSAPDYLCELKIDGLAVDAVYRSGRLVSLATRGDGTTGEDVTYNASFIEDVPAVLRPSNGRAVPTLLEVRGEVFFTNAFFERLNEEQLALRLTPFANPRNAAAGSLRQRVDRREQDLAAAQSGMAAQGVEPVTSDRGLARVDRLRADLARAIVRLSGLRFTVHGIGEVDGATIGTLSEGYELLADLGLPVSAQAKVVSSAQEVRAFIEHFGEHRHDVEHEIDGVVVKVNDLAFQAGLGETSRAPRWAIAYKYPPEVVRTRLLDIRVNVGRTGRVTPYAVMEPVRVAGSTVAMATLHNAFEVERKGVLIGDMVFLRKAGDVIPEVLGPVVEARSGVERAFVMPDVCPDCGSTLRAEKDGDKDVRCPNSRSCPAQLRERLAHVASRSALDIEGLGEKAARALLDSGVLADEGDLFLIGQEDLCRSPFFTREAGKGESGPQLTENAKTVLAELDTARSRPLWRVLVALSMRHVGPPTAKELARAFGSIDAIRFATAEELSGVEGVGMVIAESIREWFAVDWHQEVIEKWRRGGVTLSEAPTVSDGGPLSGFTFVITGALEGFTRDTAAEAVTDLGAKVAGSVSKSTTALIQGDAGGKASSKLKKAEALGIPVLDIDGFRTLLADGVEAALGGIGGIDGIGEIDGIGGHGEAHQA</sequence>
<dbReference type="InterPro" id="IPR036420">
    <property type="entry name" value="BRCT_dom_sf"/>
</dbReference>
<dbReference type="PROSITE" id="PS50172">
    <property type="entry name" value="BRCT"/>
    <property type="match status" value="1"/>
</dbReference>
<keyword evidence="8" id="KW-0862">Zinc</keyword>
<keyword evidence="4" id="KW-0436">Ligase</keyword>
<dbReference type="SUPFAM" id="SSF56091">
    <property type="entry name" value="DNA ligase/mRNA capping enzyme, catalytic domain"/>
    <property type="match status" value="1"/>
</dbReference>
<dbReference type="GO" id="GO:0006260">
    <property type="term" value="P:DNA replication"/>
    <property type="evidence" value="ECO:0007669"/>
    <property type="project" value="UniProtKB-KW"/>
</dbReference>
<dbReference type="HAMAP" id="MF_01588">
    <property type="entry name" value="DNA_ligase_A"/>
    <property type="match status" value="1"/>
</dbReference>
<dbReference type="CDD" id="cd17748">
    <property type="entry name" value="BRCT_DNA_ligase_like"/>
    <property type="match status" value="1"/>
</dbReference>
<dbReference type="Gene3D" id="3.30.470.30">
    <property type="entry name" value="DNA ligase/mRNA capping enzyme"/>
    <property type="match status" value="1"/>
</dbReference>
<reference evidence="15" key="1">
    <citation type="submission" date="2020-05" db="EMBL/GenBank/DDBJ databases">
        <authorList>
            <person name="Chiriac C."/>
            <person name="Salcher M."/>
            <person name="Ghai R."/>
            <person name="Kavagutti S V."/>
        </authorList>
    </citation>
    <scope>NUCLEOTIDE SEQUENCE</scope>
</reference>
<dbReference type="GO" id="GO:0005829">
    <property type="term" value="C:cytosol"/>
    <property type="evidence" value="ECO:0007669"/>
    <property type="project" value="TreeGrafter"/>
</dbReference>
<dbReference type="InterPro" id="IPR010994">
    <property type="entry name" value="RuvA_2-like"/>
</dbReference>
<dbReference type="SUPFAM" id="SSF52113">
    <property type="entry name" value="BRCT domain"/>
    <property type="match status" value="1"/>
</dbReference>
<dbReference type="InterPro" id="IPR018239">
    <property type="entry name" value="DNA_ligase_AS"/>
</dbReference>
<evidence type="ECO:0000256" key="1">
    <source>
        <dbReference type="ARBA" id="ARBA00001946"/>
    </source>
</evidence>
<dbReference type="InterPro" id="IPR012340">
    <property type="entry name" value="NA-bd_OB-fold"/>
</dbReference>
<dbReference type="GO" id="GO:0003911">
    <property type="term" value="F:DNA ligase (NAD+) activity"/>
    <property type="evidence" value="ECO:0007669"/>
    <property type="project" value="UniProtKB-EC"/>
</dbReference>
<dbReference type="InterPro" id="IPR004149">
    <property type="entry name" value="Znf_DNAligase_C4"/>
</dbReference>
<dbReference type="InterPro" id="IPR013839">
    <property type="entry name" value="DNAligase_adenylation"/>
</dbReference>
<evidence type="ECO:0000259" key="14">
    <source>
        <dbReference type="PROSITE" id="PS50172"/>
    </source>
</evidence>
<dbReference type="Pfam" id="PF12826">
    <property type="entry name" value="HHH_2"/>
    <property type="match status" value="1"/>
</dbReference>
<evidence type="ECO:0000256" key="11">
    <source>
        <dbReference type="ARBA" id="ARBA00023204"/>
    </source>
</evidence>
<evidence type="ECO:0000256" key="8">
    <source>
        <dbReference type="ARBA" id="ARBA00022833"/>
    </source>
</evidence>
<dbReference type="Pfam" id="PF01653">
    <property type="entry name" value="DNA_ligase_aden"/>
    <property type="match status" value="2"/>
</dbReference>
<dbReference type="AlphaFoldDB" id="A0A6J7HQX6"/>
<evidence type="ECO:0000256" key="10">
    <source>
        <dbReference type="ARBA" id="ARBA00023027"/>
    </source>
</evidence>
<dbReference type="PANTHER" id="PTHR23389">
    <property type="entry name" value="CHROMOSOME TRANSMISSION FIDELITY FACTOR 18"/>
    <property type="match status" value="1"/>
</dbReference>
<keyword evidence="11" id="KW-0234">DNA repair</keyword>
<dbReference type="InterPro" id="IPR013840">
    <property type="entry name" value="DNAligase_N"/>
</dbReference>
<keyword evidence="9" id="KW-0460">Magnesium</keyword>
<evidence type="ECO:0000256" key="6">
    <source>
        <dbReference type="ARBA" id="ARBA00022723"/>
    </source>
</evidence>
<evidence type="ECO:0000256" key="3">
    <source>
        <dbReference type="ARBA" id="ARBA00012722"/>
    </source>
</evidence>
<dbReference type="Gene3D" id="6.20.10.30">
    <property type="match status" value="1"/>
</dbReference>
<dbReference type="Pfam" id="PF03120">
    <property type="entry name" value="OB_DNA_ligase"/>
    <property type="match status" value="1"/>
</dbReference>
<evidence type="ECO:0000256" key="5">
    <source>
        <dbReference type="ARBA" id="ARBA00022705"/>
    </source>
</evidence>
<dbReference type="InterPro" id="IPR041663">
    <property type="entry name" value="DisA/LigA_HHH"/>
</dbReference>
<dbReference type="SUPFAM" id="SSF47781">
    <property type="entry name" value="RuvA domain 2-like"/>
    <property type="match status" value="1"/>
</dbReference>
<keyword evidence="10" id="KW-0520">NAD</keyword>
<name>A0A6J7HQX6_9ZZZZ</name>
<dbReference type="Gene3D" id="1.10.287.610">
    <property type="entry name" value="Helix hairpin bin"/>
    <property type="match status" value="1"/>
</dbReference>
<dbReference type="InterPro" id="IPR033136">
    <property type="entry name" value="DNA_ligase_CS"/>
</dbReference>
<dbReference type="EMBL" id="CAFBNB010000030">
    <property type="protein sequence ID" value="CAB4921808.1"/>
    <property type="molecule type" value="Genomic_DNA"/>
</dbReference>
<evidence type="ECO:0000313" key="15">
    <source>
        <dbReference type="EMBL" id="CAB4921808.1"/>
    </source>
</evidence>
<dbReference type="GO" id="GO:0003677">
    <property type="term" value="F:DNA binding"/>
    <property type="evidence" value="ECO:0007669"/>
    <property type="project" value="InterPro"/>
</dbReference>
<dbReference type="Pfam" id="PF00533">
    <property type="entry name" value="BRCT"/>
    <property type="match status" value="1"/>
</dbReference>
<dbReference type="GO" id="GO:0006281">
    <property type="term" value="P:DNA repair"/>
    <property type="evidence" value="ECO:0007669"/>
    <property type="project" value="UniProtKB-KW"/>
</dbReference>
<evidence type="ECO:0000256" key="9">
    <source>
        <dbReference type="ARBA" id="ARBA00022842"/>
    </source>
</evidence>
<dbReference type="PROSITE" id="PS01055">
    <property type="entry name" value="DNA_LIGASE_N1"/>
    <property type="match status" value="1"/>
</dbReference>
<gene>
    <name evidence="15" type="ORF">UFOPK3720_00263</name>
</gene>
<evidence type="ECO:0000256" key="13">
    <source>
        <dbReference type="SAM" id="MobiDB-lite"/>
    </source>
</evidence>
<accession>A0A6J7HQX6</accession>
<dbReference type="PANTHER" id="PTHR23389:SF9">
    <property type="entry name" value="DNA LIGASE"/>
    <property type="match status" value="1"/>
</dbReference>
<dbReference type="InterPro" id="IPR003583">
    <property type="entry name" value="Hlx-hairpin-Hlx_DNA-bd_motif"/>
</dbReference>
<dbReference type="Gene3D" id="3.40.50.10190">
    <property type="entry name" value="BRCT domain"/>
    <property type="match status" value="1"/>
</dbReference>
<evidence type="ECO:0000256" key="2">
    <source>
        <dbReference type="ARBA" id="ARBA00004067"/>
    </source>
</evidence>
<dbReference type="InterPro" id="IPR001357">
    <property type="entry name" value="BRCT_dom"/>
</dbReference>
<dbReference type="InterPro" id="IPR001679">
    <property type="entry name" value="DNA_ligase"/>
</dbReference>
<dbReference type="SMART" id="SM00532">
    <property type="entry name" value="LIGANc"/>
    <property type="match status" value="1"/>
</dbReference>
<feature type="region of interest" description="Disordered" evidence="13">
    <location>
        <begin position="1"/>
        <end position="32"/>
    </location>
</feature>
<keyword evidence="7" id="KW-0227">DNA damage</keyword>
<organism evidence="15">
    <name type="scientific">freshwater metagenome</name>
    <dbReference type="NCBI Taxonomy" id="449393"/>
    <lineage>
        <taxon>unclassified sequences</taxon>
        <taxon>metagenomes</taxon>
        <taxon>ecological metagenomes</taxon>
    </lineage>
</organism>
<dbReference type="NCBIfam" id="NF005932">
    <property type="entry name" value="PRK07956.1"/>
    <property type="match status" value="1"/>
</dbReference>
<dbReference type="SUPFAM" id="SSF50249">
    <property type="entry name" value="Nucleic acid-binding proteins"/>
    <property type="match status" value="1"/>
</dbReference>
<comment type="function">
    <text evidence="2">DNA ligase that catalyzes the formation of phosphodiester linkages between 5'-phosphoryl and 3'-hydroxyl groups in double-stranded DNA using NAD as a coenzyme and as the energy source for the reaction. It is essential for DNA replication and repair of damaged DNA.</text>
</comment>
<dbReference type="SMART" id="SM00278">
    <property type="entry name" value="HhH1"/>
    <property type="match status" value="2"/>
</dbReference>
<dbReference type="Pfam" id="PF03119">
    <property type="entry name" value="DNA_ligase_ZBD"/>
    <property type="match status" value="1"/>
</dbReference>
<dbReference type="Gene3D" id="2.40.50.140">
    <property type="entry name" value="Nucleic acid-binding proteins"/>
    <property type="match status" value="1"/>
</dbReference>
<dbReference type="FunFam" id="1.10.150.20:FF:000006">
    <property type="entry name" value="DNA ligase"/>
    <property type="match status" value="1"/>
</dbReference>
<feature type="domain" description="BRCT" evidence="14">
    <location>
        <begin position="676"/>
        <end position="749"/>
    </location>
</feature>
<dbReference type="SMART" id="SM00292">
    <property type="entry name" value="BRCT"/>
    <property type="match status" value="1"/>
</dbReference>
<evidence type="ECO:0000256" key="7">
    <source>
        <dbReference type="ARBA" id="ARBA00022763"/>
    </source>
</evidence>
<proteinExistence type="inferred from homology"/>
<dbReference type="PIRSF" id="PIRSF001604">
    <property type="entry name" value="LigA"/>
    <property type="match status" value="1"/>
</dbReference>
<dbReference type="Gene3D" id="1.10.150.20">
    <property type="entry name" value="5' to 3' exonuclease, C-terminal subdomain"/>
    <property type="match status" value="2"/>
</dbReference>
<keyword evidence="6" id="KW-0479">Metal-binding</keyword>
<evidence type="ECO:0000256" key="4">
    <source>
        <dbReference type="ARBA" id="ARBA00022598"/>
    </source>
</evidence>
<dbReference type="FunFam" id="2.40.50.140:FF:000012">
    <property type="entry name" value="DNA ligase"/>
    <property type="match status" value="1"/>
</dbReference>
<keyword evidence="5" id="KW-0235">DNA replication</keyword>
<dbReference type="EC" id="6.5.1.2" evidence="3"/>
<comment type="cofactor">
    <cofactor evidence="1">
        <name>Mg(2+)</name>
        <dbReference type="ChEBI" id="CHEBI:18420"/>
    </cofactor>
</comment>
<protein>
    <recommendedName>
        <fullName evidence="3">DNA ligase (NAD(+))</fullName>
        <ecNumber evidence="3">6.5.1.2</ecNumber>
    </recommendedName>
</protein>
<dbReference type="CDD" id="cd00114">
    <property type="entry name" value="LIGANc"/>
    <property type="match status" value="1"/>
</dbReference>
<comment type="catalytic activity">
    <reaction evidence="12">
        <text>NAD(+) + (deoxyribonucleotide)n-3'-hydroxyl + 5'-phospho-(deoxyribonucleotide)m = (deoxyribonucleotide)n+m + AMP + beta-nicotinamide D-nucleotide.</text>
        <dbReference type="EC" id="6.5.1.2"/>
    </reaction>
</comment>